<evidence type="ECO:0000259" key="1">
    <source>
        <dbReference type="Pfam" id="PF00188"/>
    </source>
</evidence>
<protein>
    <recommendedName>
        <fullName evidence="1">SCP domain-containing protein</fullName>
    </recommendedName>
</protein>
<dbReference type="InterPro" id="IPR014044">
    <property type="entry name" value="CAP_dom"/>
</dbReference>
<dbReference type="InterPro" id="IPR035940">
    <property type="entry name" value="CAP_sf"/>
</dbReference>
<dbReference type="PANTHER" id="PTHR31157:SF1">
    <property type="entry name" value="SCP DOMAIN-CONTAINING PROTEIN"/>
    <property type="match status" value="1"/>
</dbReference>
<evidence type="ECO:0000313" key="2">
    <source>
        <dbReference type="EMBL" id="OGZ45234.1"/>
    </source>
</evidence>
<proteinExistence type="predicted"/>
<evidence type="ECO:0000313" key="3">
    <source>
        <dbReference type="Proteomes" id="UP000177785"/>
    </source>
</evidence>
<dbReference type="EMBL" id="MHNL01000007">
    <property type="protein sequence ID" value="OGZ45234.1"/>
    <property type="molecule type" value="Genomic_DNA"/>
</dbReference>
<dbReference type="CDD" id="cd05379">
    <property type="entry name" value="CAP_bacterial"/>
    <property type="match status" value="1"/>
</dbReference>
<dbReference type="AlphaFoldDB" id="A0A1G2G4T5"/>
<dbReference type="Pfam" id="PF00188">
    <property type="entry name" value="CAP"/>
    <property type="match status" value="1"/>
</dbReference>
<dbReference type="SUPFAM" id="SSF55797">
    <property type="entry name" value="PR-1-like"/>
    <property type="match status" value="1"/>
</dbReference>
<dbReference type="Gene3D" id="3.40.33.10">
    <property type="entry name" value="CAP"/>
    <property type="match status" value="1"/>
</dbReference>
<gene>
    <name evidence="2" type="ORF">A2756_01260</name>
</gene>
<accession>A0A1G2G4T5</accession>
<dbReference type="Proteomes" id="UP000177785">
    <property type="component" value="Unassembled WGS sequence"/>
</dbReference>
<feature type="domain" description="SCP" evidence="1">
    <location>
        <begin position="74"/>
        <end position="184"/>
    </location>
</feature>
<sequence length="285" mass="31657">MRFFKTLLALAIIAMLALILQKRGFFSFEENISRVSDFTADIVHDLKKEVVAPPPLRRPPTEAVATLTRTGIIRETNKKRRVAGLTELQENMVLDAVAVKKVDDMFARQYFEHISPVGKGAGDLAEEAGYAYIMIGENLALGGFTDDADVVQAWMDSPGHRANILNARYQEIGVAAKKGTFEGAEVWLAVQTFGLPTSACPEPDEALQVRVDVGKQKLVSLEQELAVKRTELEKLKSARDERYNTEVVAYNKLVGEYNALVSETKQLVEVYNQTVHASNACRLKE</sequence>
<reference evidence="2 3" key="1">
    <citation type="journal article" date="2016" name="Nat. Commun.">
        <title>Thousands of microbial genomes shed light on interconnected biogeochemical processes in an aquifer system.</title>
        <authorList>
            <person name="Anantharaman K."/>
            <person name="Brown C.T."/>
            <person name="Hug L.A."/>
            <person name="Sharon I."/>
            <person name="Castelle C.J."/>
            <person name="Probst A.J."/>
            <person name="Thomas B.C."/>
            <person name="Singh A."/>
            <person name="Wilkins M.J."/>
            <person name="Karaoz U."/>
            <person name="Brodie E.L."/>
            <person name="Williams K.H."/>
            <person name="Hubbard S.S."/>
            <person name="Banfield J.F."/>
        </authorList>
    </citation>
    <scope>NUCLEOTIDE SEQUENCE [LARGE SCALE GENOMIC DNA]</scope>
</reference>
<dbReference type="STRING" id="1802115.A2756_01260"/>
<organism evidence="2 3">
    <name type="scientific">Candidatus Ryanbacteria bacterium RIFCSPHIGHO2_01_FULL_48_27</name>
    <dbReference type="NCBI Taxonomy" id="1802115"/>
    <lineage>
        <taxon>Bacteria</taxon>
        <taxon>Candidatus Ryaniibacteriota</taxon>
    </lineage>
</organism>
<comment type="caution">
    <text evidence="2">The sequence shown here is derived from an EMBL/GenBank/DDBJ whole genome shotgun (WGS) entry which is preliminary data.</text>
</comment>
<name>A0A1G2G4T5_9BACT</name>
<dbReference type="PANTHER" id="PTHR31157">
    <property type="entry name" value="SCP DOMAIN-CONTAINING PROTEIN"/>
    <property type="match status" value="1"/>
</dbReference>